<dbReference type="Gene3D" id="2.60.120.290">
    <property type="entry name" value="Spermadhesin, CUB domain"/>
    <property type="match status" value="1"/>
</dbReference>
<dbReference type="InterPro" id="IPR001254">
    <property type="entry name" value="Trypsin_dom"/>
</dbReference>
<comment type="caution">
    <text evidence="2">Lacks conserved residue(s) required for the propagation of feature annotation.</text>
</comment>
<organism evidence="7">
    <name type="scientific">Thrips palmi</name>
    <name type="common">Melon thrips</name>
    <dbReference type="NCBI Taxonomy" id="161013"/>
    <lineage>
        <taxon>Eukaryota</taxon>
        <taxon>Metazoa</taxon>
        <taxon>Ecdysozoa</taxon>
        <taxon>Arthropoda</taxon>
        <taxon>Hexapoda</taxon>
        <taxon>Insecta</taxon>
        <taxon>Pterygota</taxon>
        <taxon>Neoptera</taxon>
        <taxon>Paraneoptera</taxon>
        <taxon>Thysanoptera</taxon>
        <taxon>Terebrantia</taxon>
        <taxon>Thripoidea</taxon>
        <taxon>Thripidae</taxon>
        <taxon>Thrips</taxon>
    </lineage>
</organism>
<dbReference type="GO" id="GO:0004252">
    <property type="term" value="F:serine-type endopeptidase activity"/>
    <property type="evidence" value="ECO:0007669"/>
    <property type="project" value="InterPro"/>
</dbReference>
<name>A0A6P8ZXM7_THRPL</name>
<dbReference type="PANTHER" id="PTHR24252:SF7">
    <property type="entry name" value="HYALIN"/>
    <property type="match status" value="1"/>
</dbReference>
<dbReference type="InterPro" id="IPR018114">
    <property type="entry name" value="TRYPSIN_HIS"/>
</dbReference>
<dbReference type="Pfam" id="PF00089">
    <property type="entry name" value="Trypsin"/>
    <property type="match status" value="1"/>
</dbReference>
<dbReference type="PRINTS" id="PR00722">
    <property type="entry name" value="CHYMOTRYPSIN"/>
</dbReference>
<dbReference type="InParanoid" id="A0A6P8ZXM7"/>
<dbReference type="InterPro" id="IPR001314">
    <property type="entry name" value="Peptidase_S1A"/>
</dbReference>
<dbReference type="PROSITE" id="PS01180">
    <property type="entry name" value="CUB"/>
    <property type="match status" value="1"/>
</dbReference>
<accession>A0A6P8ZXM7</accession>
<dbReference type="CDD" id="cd00041">
    <property type="entry name" value="CUB"/>
    <property type="match status" value="1"/>
</dbReference>
<dbReference type="PROSITE" id="PS50240">
    <property type="entry name" value="TRYPSIN_DOM"/>
    <property type="match status" value="1"/>
</dbReference>
<dbReference type="InterPro" id="IPR035914">
    <property type="entry name" value="Sperma_CUB_dom_sf"/>
</dbReference>
<evidence type="ECO:0000259" key="5">
    <source>
        <dbReference type="PROSITE" id="PS50240"/>
    </source>
</evidence>
<dbReference type="PANTHER" id="PTHR24252">
    <property type="entry name" value="ACROSIN-RELATED"/>
    <property type="match status" value="1"/>
</dbReference>
<dbReference type="InterPro" id="IPR009003">
    <property type="entry name" value="Peptidase_S1_PA"/>
</dbReference>
<dbReference type="PROSITE" id="PS00134">
    <property type="entry name" value="TRYPSIN_HIS"/>
    <property type="match status" value="1"/>
</dbReference>
<feature type="domain" description="Peptidase S1" evidence="5">
    <location>
        <begin position="206"/>
        <end position="441"/>
    </location>
</feature>
<keyword evidence="6" id="KW-1185">Reference proteome</keyword>
<protein>
    <submittedName>
        <fullName evidence="7">Venom serine protease-like</fullName>
    </submittedName>
</protein>
<evidence type="ECO:0000256" key="2">
    <source>
        <dbReference type="PROSITE-ProRule" id="PRU00059"/>
    </source>
</evidence>
<dbReference type="Gene3D" id="2.40.10.10">
    <property type="entry name" value="Trypsin-like serine proteases"/>
    <property type="match status" value="1"/>
</dbReference>
<feature type="region of interest" description="Disordered" evidence="3">
    <location>
        <begin position="162"/>
        <end position="190"/>
    </location>
</feature>
<gene>
    <name evidence="7" type="primary">LOC117650492</name>
</gene>
<evidence type="ECO:0000313" key="7">
    <source>
        <dbReference type="RefSeq" id="XP_034249849.1"/>
    </source>
</evidence>
<evidence type="ECO:0000256" key="3">
    <source>
        <dbReference type="SAM" id="MobiDB-lite"/>
    </source>
</evidence>
<dbReference type="KEGG" id="tpal:117650492"/>
<dbReference type="InterPro" id="IPR043504">
    <property type="entry name" value="Peptidase_S1_PA_chymotrypsin"/>
</dbReference>
<dbReference type="Pfam" id="PF00431">
    <property type="entry name" value="CUB"/>
    <property type="match status" value="1"/>
</dbReference>
<dbReference type="InterPro" id="IPR000859">
    <property type="entry name" value="CUB_dom"/>
</dbReference>
<evidence type="ECO:0000313" key="6">
    <source>
        <dbReference type="Proteomes" id="UP000515158"/>
    </source>
</evidence>
<proteinExistence type="predicted"/>
<dbReference type="SUPFAM" id="SSF50494">
    <property type="entry name" value="Trypsin-like serine proteases"/>
    <property type="match status" value="1"/>
</dbReference>
<dbReference type="GeneID" id="117650492"/>
<feature type="compositionally biased region" description="Pro residues" evidence="3">
    <location>
        <begin position="169"/>
        <end position="190"/>
    </location>
</feature>
<evidence type="ECO:0000259" key="4">
    <source>
        <dbReference type="PROSITE" id="PS01180"/>
    </source>
</evidence>
<dbReference type="Proteomes" id="UP000515158">
    <property type="component" value="Unplaced"/>
</dbReference>
<feature type="domain" description="CUB" evidence="4">
    <location>
        <begin position="45"/>
        <end position="162"/>
    </location>
</feature>
<reference evidence="7" key="1">
    <citation type="submission" date="2025-08" db="UniProtKB">
        <authorList>
            <consortium name="RefSeq"/>
        </authorList>
    </citation>
    <scope>IDENTIFICATION</scope>
    <source>
        <tissue evidence="7">Total insect</tissue>
    </source>
</reference>
<dbReference type="SMART" id="SM00020">
    <property type="entry name" value="Tryp_SPc"/>
    <property type="match status" value="1"/>
</dbReference>
<dbReference type="CDD" id="cd00190">
    <property type="entry name" value="Tryp_SPc"/>
    <property type="match status" value="1"/>
</dbReference>
<dbReference type="OrthoDB" id="6380398at2759"/>
<dbReference type="RefSeq" id="XP_034249849.1">
    <property type="nucleotide sequence ID" value="XM_034393958.1"/>
</dbReference>
<keyword evidence="1" id="KW-1015">Disulfide bond</keyword>
<dbReference type="SUPFAM" id="SSF49854">
    <property type="entry name" value="Spermadhesin, CUB domain"/>
    <property type="match status" value="1"/>
</dbReference>
<sequence length="448" mass="48086">MTEARTRTDSTPCPAYSVEDSRMLPPRLLLVVLALLPAVAPEYQCVYHQRLEPRRTYTIASPGYPARYQAGESCLWVASVVDEQSRVVLDCDTFDLPPPKNGECGDALWVSLTGKPVTRDGEPHCGSGRFTMVSTGPRLNVKLVSLGADSRGGIFRCSVAATDPNTDTLPPPPATAPLPPARPPQRPPPPLGNCTCAVRQPEASRIVGGVETAPHEYPFVGYLEDAEVGRLLCGAALLSPRFALTAAHCAELAVDKPAVSLVVGDHDRSQPDWRSRRQVLRVRDFVVHPEYSGTWAGADLAVVRLADEAVLGPAVQPACLPFLLKKANLAGQQVVVLGWGGQRLDGPSSIRLMAAGLQVVKNSACAQAYGRDVADNHLCAFRRTASPCSGDNGGPLVWVSPETGALQLVGVVSYGEGCPGDKPVISTRVTHYLRWIQQVTRESYCYVP</sequence>
<dbReference type="GO" id="GO:0006508">
    <property type="term" value="P:proteolysis"/>
    <property type="evidence" value="ECO:0007669"/>
    <property type="project" value="InterPro"/>
</dbReference>
<dbReference type="AlphaFoldDB" id="A0A6P8ZXM7"/>
<evidence type="ECO:0000256" key="1">
    <source>
        <dbReference type="ARBA" id="ARBA00023157"/>
    </source>
</evidence>